<evidence type="ECO:0000256" key="3">
    <source>
        <dbReference type="ARBA" id="ARBA00023027"/>
    </source>
</evidence>
<dbReference type="AlphaFoldDB" id="S9S3C7"/>
<dbReference type="CDD" id="cd12156">
    <property type="entry name" value="HPPR"/>
    <property type="match status" value="1"/>
</dbReference>
<feature type="domain" description="D-isomer specific 2-hydroxyacid dehydrogenase catalytic" evidence="5">
    <location>
        <begin position="36"/>
        <end position="302"/>
    </location>
</feature>
<evidence type="ECO:0000256" key="2">
    <source>
        <dbReference type="ARBA" id="ARBA00023002"/>
    </source>
</evidence>
<evidence type="ECO:0000256" key="4">
    <source>
        <dbReference type="RuleBase" id="RU003719"/>
    </source>
</evidence>
<dbReference type="PANTHER" id="PTHR10996:SF178">
    <property type="entry name" value="2-HYDROXYACID DEHYDROGENASE YGL185C-RELATED"/>
    <property type="match status" value="1"/>
</dbReference>
<dbReference type="InterPro" id="IPR006140">
    <property type="entry name" value="D-isomer_DH_NAD-bd"/>
</dbReference>
<dbReference type="GO" id="GO:0051287">
    <property type="term" value="F:NAD binding"/>
    <property type="evidence" value="ECO:0007669"/>
    <property type="project" value="InterPro"/>
</dbReference>
<dbReference type="InterPro" id="IPR050223">
    <property type="entry name" value="D-isomer_2-hydroxyacid_DH"/>
</dbReference>
<evidence type="ECO:0000259" key="6">
    <source>
        <dbReference type="Pfam" id="PF02826"/>
    </source>
</evidence>
<dbReference type="SUPFAM" id="SSF51735">
    <property type="entry name" value="NAD(P)-binding Rossmann-fold domains"/>
    <property type="match status" value="1"/>
</dbReference>
<accession>S9S3C7</accession>
<reference evidence="7 8" key="1">
    <citation type="journal article" date="2013" name="Stand. Genomic Sci.">
        <title>Genome sequence of the reddish-pigmented Rubellimicrobium thermophilum type strain (DSM 16684(T)), a member of the Roseobacter clade.</title>
        <authorList>
            <person name="Fiebig A."/>
            <person name="Riedel T."/>
            <person name="Gronow S."/>
            <person name="Petersen J."/>
            <person name="Klenk H.P."/>
            <person name="Goker M."/>
        </authorList>
    </citation>
    <scope>NUCLEOTIDE SEQUENCE [LARGE SCALE GENOMIC DNA]</scope>
    <source>
        <strain evidence="7 8">DSM 16684</strain>
    </source>
</reference>
<dbReference type="Pfam" id="PF00389">
    <property type="entry name" value="2-Hacid_dh"/>
    <property type="match status" value="1"/>
</dbReference>
<evidence type="ECO:0000259" key="5">
    <source>
        <dbReference type="Pfam" id="PF00389"/>
    </source>
</evidence>
<dbReference type="PATRIC" id="fig|1123069.3.peg.2028"/>
<comment type="caution">
    <text evidence="7">The sequence shown here is derived from an EMBL/GenBank/DDBJ whole genome shotgun (WGS) entry which is preliminary data.</text>
</comment>
<dbReference type="HOGENOM" id="CLU_019796_1_2_5"/>
<dbReference type="RefSeq" id="WP_021098139.1">
    <property type="nucleotide sequence ID" value="NZ_KE557321.1"/>
</dbReference>
<comment type="similarity">
    <text evidence="4">Belongs to the D-isomer specific 2-hydroxyacid dehydrogenase family.</text>
</comment>
<proteinExistence type="inferred from homology"/>
<dbReference type="PANTHER" id="PTHR10996">
    <property type="entry name" value="2-HYDROXYACID DEHYDROGENASE-RELATED"/>
    <property type="match status" value="1"/>
</dbReference>
<feature type="domain" description="D-isomer specific 2-hydroxyacid dehydrogenase NAD-binding" evidence="6">
    <location>
        <begin position="99"/>
        <end position="271"/>
    </location>
</feature>
<protein>
    <submittedName>
        <fullName evidence="7">Lactate dehydrogenase</fullName>
    </submittedName>
</protein>
<dbReference type="STRING" id="1123069.ruthe_02055"/>
<gene>
    <name evidence="7" type="ORF">ruthe_02055</name>
</gene>
<dbReference type="GO" id="GO:0005829">
    <property type="term" value="C:cytosol"/>
    <property type="evidence" value="ECO:0007669"/>
    <property type="project" value="TreeGrafter"/>
</dbReference>
<dbReference type="InterPro" id="IPR006139">
    <property type="entry name" value="D-isomer_2_OHA_DH_cat_dom"/>
</dbReference>
<dbReference type="Proteomes" id="UP000015346">
    <property type="component" value="Unassembled WGS sequence"/>
</dbReference>
<evidence type="ECO:0000313" key="7">
    <source>
        <dbReference type="EMBL" id="EPX84695.1"/>
    </source>
</evidence>
<dbReference type="OrthoDB" id="9793626at2"/>
<evidence type="ECO:0000313" key="8">
    <source>
        <dbReference type="Proteomes" id="UP000015346"/>
    </source>
</evidence>
<dbReference type="Gene3D" id="3.40.50.720">
    <property type="entry name" value="NAD(P)-binding Rossmann-like Domain"/>
    <property type="match status" value="2"/>
</dbReference>
<sequence length="302" mass="31326">MTDDRPAILSLVRLPEPQQREMEATYAVHDAPSPAIRAVVTDGRRGLSAAEAAALPGLRLVASASAGMEGIDRAALEARGVALANVGPALAGEVADHAMMLLLAAWRGLPAQHAFVRSGAWSREGHWPLGRSLAGRRLGLLGIGGIGQAVAARALPFGLRILYHARHPRDLPWTFVPDLLDLARQSDILVVAVPGGEATRGLVSAAVLDALGPEGVLVNVARGSVVDEKALIAALSQGRLGAAGLDVFASEPDPDPRLTALPNVVLTPHSASATEETRAAMARMVLDNLAAFFAGRPMPGAV</sequence>
<dbReference type="InterPro" id="IPR036291">
    <property type="entry name" value="NAD(P)-bd_dom_sf"/>
</dbReference>
<name>S9S3C7_9RHOB</name>
<keyword evidence="3" id="KW-0520">NAD</keyword>
<dbReference type="GO" id="GO:0016618">
    <property type="term" value="F:hydroxypyruvate reductase [NAD(P)H] activity"/>
    <property type="evidence" value="ECO:0007669"/>
    <property type="project" value="TreeGrafter"/>
</dbReference>
<dbReference type="Pfam" id="PF02826">
    <property type="entry name" value="2-Hacid_dh_C"/>
    <property type="match status" value="1"/>
</dbReference>
<dbReference type="FunFam" id="3.40.50.720:FF:000213">
    <property type="entry name" value="Putative 2-hydroxyacid dehydrogenase"/>
    <property type="match status" value="1"/>
</dbReference>
<keyword evidence="2 4" id="KW-0560">Oxidoreductase</keyword>
<keyword evidence="1" id="KW-0521">NADP</keyword>
<organism evidence="7 8">
    <name type="scientific">Rubellimicrobium thermophilum DSM 16684</name>
    <dbReference type="NCBI Taxonomy" id="1123069"/>
    <lineage>
        <taxon>Bacteria</taxon>
        <taxon>Pseudomonadati</taxon>
        <taxon>Pseudomonadota</taxon>
        <taxon>Alphaproteobacteria</taxon>
        <taxon>Rhodobacterales</taxon>
        <taxon>Roseobacteraceae</taxon>
        <taxon>Rubellimicrobium</taxon>
    </lineage>
</organism>
<evidence type="ECO:0000256" key="1">
    <source>
        <dbReference type="ARBA" id="ARBA00022857"/>
    </source>
</evidence>
<dbReference type="GO" id="GO:0030267">
    <property type="term" value="F:glyoxylate reductase (NADPH) activity"/>
    <property type="evidence" value="ECO:0007669"/>
    <property type="project" value="TreeGrafter"/>
</dbReference>
<dbReference type="SUPFAM" id="SSF52283">
    <property type="entry name" value="Formate/glycerate dehydrogenase catalytic domain-like"/>
    <property type="match status" value="1"/>
</dbReference>
<dbReference type="EMBL" id="AOLV01000020">
    <property type="protein sequence ID" value="EPX84695.1"/>
    <property type="molecule type" value="Genomic_DNA"/>
</dbReference>
<keyword evidence="8" id="KW-1185">Reference proteome</keyword>